<proteinExistence type="predicted"/>
<dbReference type="InterPro" id="IPR036388">
    <property type="entry name" value="WH-like_DNA-bd_sf"/>
</dbReference>
<protein>
    <submittedName>
        <fullName evidence="2">RNA polymerase sigma factor</fullName>
    </submittedName>
</protein>
<keyword evidence="3" id="KW-1185">Reference proteome</keyword>
<organism evidence="2 3">
    <name type="scientific">Streptomyces albiflavescens</name>
    <dbReference type="NCBI Taxonomy" id="1623582"/>
    <lineage>
        <taxon>Bacteria</taxon>
        <taxon>Bacillati</taxon>
        <taxon>Actinomycetota</taxon>
        <taxon>Actinomycetes</taxon>
        <taxon>Kitasatosporales</taxon>
        <taxon>Streptomycetaceae</taxon>
        <taxon>Streptomyces</taxon>
    </lineage>
</organism>
<dbReference type="SUPFAM" id="SSF88659">
    <property type="entry name" value="Sigma3 and sigma4 domains of RNA polymerase sigma factors"/>
    <property type="match status" value="1"/>
</dbReference>
<dbReference type="SUPFAM" id="SSF88946">
    <property type="entry name" value="Sigma2 domain of RNA polymerase sigma factors"/>
    <property type="match status" value="1"/>
</dbReference>
<name>A0A918CY35_9ACTN</name>
<dbReference type="GO" id="GO:0006352">
    <property type="term" value="P:DNA-templated transcription initiation"/>
    <property type="evidence" value="ECO:0007669"/>
    <property type="project" value="InterPro"/>
</dbReference>
<sequence>MDEADAVPIAELLDERRYLLDVAYWMLGSAGEAERVVDEVYRRWYGLSDTARREIVRPRCWLAKTAGRSCLMRLALADRLDDGDFGAGVLEAVEVAERPAAALEVEVEVSRILLDGLGCLSTAERVVFVLNDVFGMTPDTVADIVGRSEPECADLAERARDCLRAQRSHPTTPREHDVLVRAVGRACLAEDAEFLASLLCPDVTAFFDGGGKVRALSRPVHGGRQVAHSLLTLLARRPRTTLTPQSVNGRTGLVARYDHQVAAVISLDIADHRVTQVWVILNPDKLRSWNPPTTRDGRASHRLPSQRGDSCS</sequence>
<dbReference type="InterPro" id="IPR032710">
    <property type="entry name" value="NTF2-like_dom_sf"/>
</dbReference>
<dbReference type="AlphaFoldDB" id="A0A918CY35"/>
<evidence type="ECO:0000313" key="2">
    <source>
        <dbReference type="EMBL" id="GGN48084.1"/>
    </source>
</evidence>
<dbReference type="PANTHER" id="PTHR30173">
    <property type="entry name" value="SIGMA 19 FACTOR"/>
    <property type="match status" value="1"/>
</dbReference>
<dbReference type="Proteomes" id="UP000600365">
    <property type="component" value="Unassembled WGS sequence"/>
</dbReference>
<dbReference type="RefSeq" id="WP_189183737.1">
    <property type="nucleotide sequence ID" value="NZ_BMMM01000001.1"/>
</dbReference>
<dbReference type="EMBL" id="BMMM01000001">
    <property type="protein sequence ID" value="GGN48084.1"/>
    <property type="molecule type" value="Genomic_DNA"/>
</dbReference>
<reference evidence="2 3" key="1">
    <citation type="journal article" date="2014" name="Int. J. Syst. Evol. Microbiol.">
        <title>Complete genome sequence of Corynebacterium casei LMG S-19264T (=DSM 44701T), isolated from a smear-ripened cheese.</title>
        <authorList>
            <consortium name="US DOE Joint Genome Institute (JGI-PGF)"/>
            <person name="Walter F."/>
            <person name="Albersmeier A."/>
            <person name="Kalinowski J."/>
            <person name="Ruckert C."/>
        </authorList>
    </citation>
    <scope>NUCLEOTIDE SEQUENCE [LARGE SCALE GENOMIC DNA]</scope>
    <source>
        <strain evidence="2 3">CGMCC 4.7111</strain>
    </source>
</reference>
<dbReference type="SUPFAM" id="SSF54427">
    <property type="entry name" value="NTF2-like"/>
    <property type="match status" value="1"/>
</dbReference>
<dbReference type="GO" id="GO:0016987">
    <property type="term" value="F:sigma factor activity"/>
    <property type="evidence" value="ECO:0007669"/>
    <property type="project" value="TreeGrafter"/>
</dbReference>
<dbReference type="InterPro" id="IPR013325">
    <property type="entry name" value="RNA_pol_sigma_r2"/>
</dbReference>
<dbReference type="Gene3D" id="1.10.10.10">
    <property type="entry name" value="Winged helix-like DNA-binding domain superfamily/Winged helix DNA-binding domain"/>
    <property type="match status" value="1"/>
</dbReference>
<dbReference type="InterPro" id="IPR052704">
    <property type="entry name" value="ECF_Sigma-70_Domain"/>
</dbReference>
<accession>A0A918CY35</accession>
<feature type="region of interest" description="Disordered" evidence="1">
    <location>
        <begin position="289"/>
        <end position="312"/>
    </location>
</feature>
<dbReference type="InterPro" id="IPR013324">
    <property type="entry name" value="RNA_pol_sigma_r3/r4-like"/>
</dbReference>
<evidence type="ECO:0000313" key="3">
    <source>
        <dbReference type="Proteomes" id="UP000600365"/>
    </source>
</evidence>
<comment type="caution">
    <text evidence="2">The sequence shown here is derived from an EMBL/GenBank/DDBJ whole genome shotgun (WGS) entry which is preliminary data.</text>
</comment>
<dbReference type="PANTHER" id="PTHR30173:SF43">
    <property type="entry name" value="ECF RNA POLYMERASE SIGMA FACTOR SIGI-RELATED"/>
    <property type="match status" value="1"/>
</dbReference>
<gene>
    <name evidence="2" type="ORF">GCM10011579_000380</name>
</gene>
<evidence type="ECO:0000256" key="1">
    <source>
        <dbReference type="SAM" id="MobiDB-lite"/>
    </source>
</evidence>